<reference evidence="1" key="1">
    <citation type="submission" date="2022-04" db="EMBL/GenBank/DDBJ databases">
        <title>Jade perch genome.</title>
        <authorList>
            <person name="Chao B."/>
        </authorList>
    </citation>
    <scope>NUCLEOTIDE SEQUENCE</scope>
    <source>
        <strain evidence="1">CB-2022</strain>
    </source>
</reference>
<keyword evidence="2" id="KW-1185">Reference proteome</keyword>
<dbReference type="EMBL" id="CM041545">
    <property type="protein sequence ID" value="KAI3362269.1"/>
    <property type="molecule type" value="Genomic_DNA"/>
</dbReference>
<dbReference type="Proteomes" id="UP000831701">
    <property type="component" value="Chromosome 15"/>
</dbReference>
<accession>A0ACB8W398</accession>
<sequence>MSQQLHVEIPNFGATVLGSLNEQRLLGHYCDVSILVKGQAFKAHRAVLAASSLYFRDLFSSSTKTQFELPSSVTPACFEQILTFCYTGKLTMAASEQLVVMYTAGYLQIQHIVERGMDLMFKANSPHCDSQTAGSLEETGSEPQSPCNNGNGLAVAALLGTPGWSPSLLMPQRKIKLEGGDPTPLTVPSTQSKISSSELGSRLARASSLFYTTAGGTHIPGLPPYHLQGASAGGAAAGVERSSPGASSLPTTDSPTSYQNEDEEFEEEPYDGMADDAYSHLYGRTANPYGIQDKPEMAAVPLALENRNCVLIRRDLVALPASLISQIGYRCHPKLYSEGDPGEKLELVAACREFAKWPLQGTESMRKEIF</sequence>
<name>A0ACB8W398_9TELE</name>
<gene>
    <name evidence="1" type="ORF">L3Q82_012585</name>
</gene>
<comment type="caution">
    <text evidence="1">The sequence shown here is derived from an EMBL/GenBank/DDBJ whole genome shotgun (WGS) entry which is preliminary data.</text>
</comment>
<organism evidence="1 2">
    <name type="scientific">Scortum barcoo</name>
    <name type="common">barcoo grunter</name>
    <dbReference type="NCBI Taxonomy" id="214431"/>
    <lineage>
        <taxon>Eukaryota</taxon>
        <taxon>Metazoa</taxon>
        <taxon>Chordata</taxon>
        <taxon>Craniata</taxon>
        <taxon>Vertebrata</taxon>
        <taxon>Euteleostomi</taxon>
        <taxon>Actinopterygii</taxon>
        <taxon>Neopterygii</taxon>
        <taxon>Teleostei</taxon>
        <taxon>Neoteleostei</taxon>
        <taxon>Acanthomorphata</taxon>
        <taxon>Eupercaria</taxon>
        <taxon>Centrarchiformes</taxon>
        <taxon>Terapontoidei</taxon>
        <taxon>Terapontidae</taxon>
        <taxon>Scortum</taxon>
    </lineage>
</organism>
<evidence type="ECO:0000313" key="1">
    <source>
        <dbReference type="EMBL" id="KAI3362269.1"/>
    </source>
</evidence>
<proteinExistence type="predicted"/>
<protein>
    <submittedName>
        <fullName evidence="1">Uncharacterized protein</fullName>
    </submittedName>
</protein>
<evidence type="ECO:0000313" key="2">
    <source>
        <dbReference type="Proteomes" id="UP000831701"/>
    </source>
</evidence>